<dbReference type="AlphaFoldDB" id="A0A1S0UEZ4"/>
<evidence type="ECO:0000256" key="1">
    <source>
        <dbReference type="ARBA" id="ARBA00022723"/>
    </source>
</evidence>
<reference evidence="7" key="1">
    <citation type="submission" date="2012-04" db="EMBL/GenBank/DDBJ databases">
        <title>The Genome Sequence of Loa loa.</title>
        <authorList>
            <consortium name="The Broad Institute Genome Sequencing Platform"/>
            <consortium name="Broad Institute Genome Sequencing Center for Infectious Disease"/>
            <person name="Nutman T.B."/>
            <person name="Fink D.L."/>
            <person name="Russ C."/>
            <person name="Young S."/>
            <person name="Zeng Q."/>
            <person name="Gargeya S."/>
            <person name="Alvarado L."/>
            <person name="Berlin A."/>
            <person name="Chapman S.B."/>
            <person name="Chen Z."/>
            <person name="Freedman E."/>
            <person name="Gellesch M."/>
            <person name="Goldberg J."/>
            <person name="Griggs A."/>
            <person name="Gujja S."/>
            <person name="Heilman E.R."/>
            <person name="Heiman D."/>
            <person name="Howarth C."/>
            <person name="Mehta T."/>
            <person name="Neiman D."/>
            <person name="Pearson M."/>
            <person name="Roberts A."/>
            <person name="Saif S."/>
            <person name="Shea T."/>
            <person name="Shenoy N."/>
            <person name="Sisk P."/>
            <person name="Stolte C."/>
            <person name="Sykes S."/>
            <person name="White J."/>
            <person name="Yandava C."/>
            <person name="Haas B."/>
            <person name="Henn M.R."/>
            <person name="Nusbaum C."/>
            <person name="Birren B."/>
        </authorList>
    </citation>
    <scope>NUCLEOTIDE SEQUENCE [LARGE SCALE GENOMIC DNA]</scope>
</reference>
<keyword evidence="4" id="KW-0862">Zinc</keyword>
<keyword evidence="1" id="KW-0479">Metal-binding</keyword>
<evidence type="ECO:0000313" key="7">
    <source>
        <dbReference type="EMBL" id="EJD73434.1"/>
    </source>
</evidence>
<dbReference type="InParanoid" id="A0A1S0UEZ4"/>
<proteinExistence type="predicted"/>
<dbReference type="PANTHER" id="PTHR24379">
    <property type="entry name" value="KRAB AND ZINC FINGER DOMAIN-CONTAINING"/>
    <property type="match status" value="1"/>
</dbReference>
<dbReference type="PROSITE" id="PS50157">
    <property type="entry name" value="ZINC_FINGER_C2H2_2"/>
    <property type="match status" value="2"/>
</dbReference>
<feature type="domain" description="C2H2-type" evidence="6">
    <location>
        <begin position="31"/>
        <end position="58"/>
    </location>
</feature>
<feature type="domain" description="C2H2-type" evidence="6">
    <location>
        <begin position="57"/>
        <end position="84"/>
    </location>
</feature>
<gene>
    <name evidence="7" type="ORF">LOAG_19144</name>
</gene>
<evidence type="ECO:0000256" key="2">
    <source>
        <dbReference type="ARBA" id="ARBA00022737"/>
    </source>
</evidence>
<evidence type="ECO:0000256" key="3">
    <source>
        <dbReference type="ARBA" id="ARBA00022771"/>
    </source>
</evidence>
<dbReference type="GeneID" id="31252240"/>
<dbReference type="KEGG" id="loa:LOAG_19144"/>
<dbReference type="SUPFAM" id="SSF57667">
    <property type="entry name" value="beta-beta-alpha zinc fingers"/>
    <property type="match status" value="1"/>
</dbReference>
<dbReference type="Gene3D" id="3.30.160.60">
    <property type="entry name" value="Classic Zinc Finger"/>
    <property type="match status" value="1"/>
</dbReference>
<keyword evidence="2" id="KW-0677">Repeat</keyword>
<dbReference type="Pfam" id="PF00096">
    <property type="entry name" value="zf-C2H2"/>
    <property type="match status" value="1"/>
</dbReference>
<dbReference type="InterPro" id="IPR036236">
    <property type="entry name" value="Znf_C2H2_sf"/>
</dbReference>
<dbReference type="Pfam" id="PF12874">
    <property type="entry name" value="zf-met"/>
    <property type="match status" value="1"/>
</dbReference>
<dbReference type="Pfam" id="PF13894">
    <property type="entry name" value="zf-C2H2_4"/>
    <property type="match status" value="1"/>
</dbReference>
<dbReference type="GO" id="GO:0008270">
    <property type="term" value="F:zinc ion binding"/>
    <property type="evidence" value="ECO:0007669"/>
    <property type="project" value="UniProtKB-KW"/>
</dbReference>
<keyword evidence="3 5" id="KW-0863">Zinc-finger</keyword>
<dbReference type="PROSITE" id="PS00028">
    <property type="entry name" value="ZINC_FINGER_C2H2_1"/>
    <property type="match status" value="3"/>
</dbReference>
<evidence type="ECO:0000256" key="4">
    <source>
        <dbReference type="ARBA" id="ARBA00022833"/>
    </source>
</evidence>
<dbReference type="RefSeq" id="XP_020304396.1">
    <property type="nucleotide sequence ID" value="XM_020451798.1"/>
</dbReference>
<dbReference type="PANTHER" id="PTHR24379:SF121">
    <property type="entry name" value="C2H2-TYPE DOMAIN-CONTAINING PROTEIN"/>
    <property type="match status" value="1"/>
</dbReference>
<evidence type="ECO:0000259" key="6">
    <source>
        <dbReference type="PROSITE" id="PS50157"/>
    </source>
</evidence>
<dbReference type="InterPro" id="IPR013087">
    <property type="entry name" value="Znf_C2H2_type"/>
</dbReference>
<dbReference type="OrthoDB" id="6051279at2759"/>
<evidence type="ECO:0000256" key="5">
    <source>
        <dbReference type="PROSITE-ProRule" id="PRU00042"/>
    </source>
</evidence>
<organism evidence="7">
    <name type="scientific">Loa loa</name>
    <name type="common">Eye worm</name>
    <name type="synonym">Filaria loa</name>
    <dbReference type="NCBI Taxonomy" id="7209"/>
    <lineage>
        <taxon>Eukaryota</taxon>
        <taxon>Metazoa</taxon>
        <taxon>Ecdysozoa</taxon>
        <taxon>Nematoda</taxon>
        <taxon>Chromadorea</taxon>
        <taxon>Rhabditida</taxon>
        <taxon>Spirurina</taxon>
        <taxon>Spiruromorpha</taxon>
        <taxon>Filarioidea</taxon>
        <taxon>Onchocercidae</taxon>
        <taxon>Loa</taxon>
    </lineage>
</organism>
<sequence length="84" mass="9904">GQKYECRLCNATMLTRNEYSKHLQAHEEYVIICPKCGKKFYSQGGFQHHKNVHQPKSQCEICNSSFSYKTGLRQHQQQFHRGSR</sequence>
<accession>A0A1S0UEZ4</accession>
<dbReference type="EMBL" id="JH714243">
    <property type="protein sequence ID" value="EJD73434.1"/>
    <property type="molecule type" value="Genomic_DNA"/>
</dbReference>
<dbReference type="SMART" id="SM00355">
    <property type="entry name" value="ZnF_C2H2"/>
    <property type="match status" value="3"/>
</dbReference>
<name>A0A1S0UEZ4_LOALO</name>
<feature type="non-terminal residue" evidence="7">
    <location>
        <position position="1"/>
    </location>
</feature>
<dbReference type="CTD" id="31252240"/>
<protein>
    <submittedName>
        <fullName evidence="7">Zinc finger protein</fullName>
    </submittedName>
</protein>